<comment type="subcellular location">
    <subcellularLocation>
        <location evidence="1">Cytoplasm</location>
    </subcellularLocation>
</comment>
<dbReference type="KEGG" id="psin:CAK95_25260"/>
<dbReference type="Pfam" id="PF03588">
    <property type="entry name" value="Leu_Phe_trans"/>
    <property type="match status" value="1"/>
</dbReference>
<dbReference type="HAMAP" id="MF_00688">
    <property type="entry name" value="Leu_Phe_trans"/>
    <property type="match status" value="1"/>
</dbReference>
<proteinExistence type="inferred from homology"/>
<dbReference type="InterPro" id="IPR042203">
    <property type="entry name" value="Leu/Phe-tRNA_Trfase_C"/>
</dbReference>
<dbReference type="PANTHER" id="PTHR30098:SF2">
    <property type="entry name" value="LEUCYL_PHENYLALANYL-TRNA--PROTEIN TRANSFERASE"/>
    <property type="match status" value="1"/>
</dbReference>
<keyword evidence="1" id="KW-0012">Acyltransferase</keyword>
<dbReference type="FunFam" id="3.40.630.70:FF:000001">
    <property type="entry name" value="Leucyl/phenylalanyl-tRNA--protein transferase"/>
    <property type="match status" value="1"/>
</dbReference>
<dbReference type="OrthoDB" id="9790282at2"/>
<dbReference type="EMBL" id="CP021112">
    <property type="protein sequence ID" value="ARQ02039.1"/>
    <property type="molecule type" value="Genomic_DNA"/>
</dbReference>
<dbReference type="InterPro" id="IPR004616">
    <property type="entry name" value="Leu/Phe-tRNA_Trfase"/>
</dbReference>
<evidence type="ECO:0000256" key="1">
    <source>
        <dbReference type="HAMAP-Rule" id="MF_00688"/>
    </source>
</evidence>
<name>A0A1W6ZXA8_9HYPH</name>
<dbReference type="STRING" id="1235591.CAK95_25260"/>
<sequence>MASRDTARETGLVEITPEVLLKAYACGIFPMAENADDPSLYWIEPEHRGLIPLDGFHVPRRLARTIRSDQFEVFIDRDFEATIDGCAEPQAGRSRTWINGRIRSLYCKLHEIGHCHSVETWRDGKLVGGLYGVRLGRAFFGESMFHRERDASKVALVHLVARLRAGGFTLLDTQFVTSHLSGFGAIEVSKRLYNRMLERALEDEADFFALDNDPVPGAAALAALGIKIQPSS</sequence>
<evidence type="ECO:0000313" key="3">
    <source>
        <dbReference type="Proteomes" id="UP000194137"/>
    </source>
</evidence>
<comment type="similarity">
    <text evidence="1">Belongs to the L/F-transferase family.</text>
</comment>
<dbReference type="SUPFAM" id="SSF55729">
    <property type="entry name" value="Acyl-CoA N-acyltransferases (Nat)"/>
    <property type="match status" value="1"/>
</dbReference>
<gene>
    <name evidence="1" type="primary">aat</name>
    <name evidence="2" type="ORF">CAK95_25260</name>
</gene>
<comment type="catalytic activity">
    <reaction evidence="1">
        <text>N-terminal L-arginyl-[protein] + L-leucyl-tRNA(Leu) = N-terminal L-leucyl-L-arginyl-[protein] + tRNA(Leu) + H(+)</text>
        <dbReference type="Rhea" id="RHEA:50416"/>
        <dbReference type="Rhea" id="RHEA-COMP:9613"/>
        <dbReference type="Rhea" id="RHEA-COMP:9622"/>
        <dbReference type="Rhea" id="RHEA-COMP:12672"/>
        <dbReference type="Rhea" id="RHEA-COMP:12673"/>
        <dbReference type="ChEBI" id="CHEBI:15378"/>
        <dbReference type="ChEBI" id="CHEBI:64719"/>
        <dbReference type="ChEBI" id="CHEBI:78442"/>
        <dbReference type="ChEBI" id="CHEBI:78494"/>
        <dbReference type="ChEBI" id="CHEBI:133044"/>
        <dbReference type="EC" id="2.3.2.6"/>
    </reaction>
</comment>
<organism evidence="2 3">
    <name type="scientific">Pseudorhodoplanes sinuspersici</name>
    <dbReference type="NCBI Taxonomy" id="1235591"/>
    <lineage>
        <taxon>Bacteria</taxon>
        <taxon>Pseudomonadati</taxon>
        <taxon>Pseudomonadota</taxon>
        <taxon>Alphaproteobacteria</taxon>
        <taxon>Hyphomicrobiales</taxon>
        <taxon>Pseudorhodoplanes</taxon>
    </lineage>
</organism>
<comment type="catalytic activity">
    <reaction evidence="1">
        <text>L-phenylalanyl-tRNA(Phe) + an N-terminal L-alpha-aminoacyl-[protein] = an N-terminal L-phenylalanyl-L-alpha-aminoacyl-[protein] + tRNA(Phe)</text>
        <dbReference type="Rhea" id="RHEA:43632"/>
        <dbReference type="Rhea" id="RHEA-COMP:9668"/>
        <dbReference type="Rhea" id="RHEA-COMP:9699"/>
        <dbReference type="Rhea" id="RHEA-COMP:10636"/>
        <dbReference type="Rhea" id="RHEA-COMP:10637"/>
        <dbReference type="ChEBI" id="CHEBI:78442"/>
        <dbReference type="ChEBI" id="CHEBI:78531"/>
        <dbReference type="ChEBI" id="CHEBI:78597"/>
        <dbReference type="ChEBI" id="CHEBI:83561"/>
        <dbReference type="EC" id="2.3.2.6"/>
    </reaction>
</comment>
<dbReference type="PANTHER" id="PTHR30098">
    <property type="entry name" value="LEUCYL/PHENYLALANYL-TRNA--PROTEIN TRANSFERASE"/>
    <property type="match status" value="1"/>
</dbReference>
<dbReference type="Proteomes" id="UP000194137">
    <property type="component" value="Chromosome"/>
</dbReference>
<dbReference type="GO" id="GO:0005737">
    <property type="term" value="C:cytoplasm"/>
    <property type="evidence" value="ECO:0007669"/>
    <property type="project" value="UniProtKB-SubCell"/>
</dbReference>
<dbReference type="EC" id="2.3.2.6" evidence="1"/>
<keyword evidence="3" id="KW-1185">Reference proteome</keyword>
<reference evidence="2 3" key="1">
    <citation type="submission" date="2017-05" db="EMBL/GenBank/DDBJ databases">
        <title>Full genome sequence of Pseudorhodoplanes sinuspersici.</title>
        <authorList>
            <person name="Dastgheib S.M.M."/>
            <person name="Shavandi M."/>
            <person name="Tirandaz H."/>
        </authorList>
    </citation>
    <scope>NUCLEOTIDE SEQUENCE [LARGE SCALE GENOMIC DNA]</scope>
    <source>
        <strain evidence="2 3">RIPI110</strain>
    </source>
</reference>
<protein>
    <recommendedName>
        <fullName evidence="1">Leucyl/phenylalanyl-tRNA--protein transferase</fullName>
        <ecNumber evidence="1">2.3.2.6</ecNumber>
    </recommendedName>
    <alternativeName>
        <fullName evidence="1">L/F-transferase</fullName>
    </alternativeName>
    <alternativeName>
        <fullName evidence="1">Leucyltransferase</fullName>
    </alternativeName>
    <alternativeName>
        <fullName evidence="1">Phenyalanyltransferase</fullName>
    </alternativeName>
</protein>
<evidence type="ECO:0000313" key="2">
    <source>
        <dbReference type="EMBL" id="ARQ02039.1"/>
    </source>
</evidence>
<comment type="function">
    <text evidence="1">Functions in the N-end rule pathway of protein degradation where it conjugates Leu, Phe and, less efficiently, Met from aminoacyl-tRNAs to the N-termini of proteins containing an N-terminal arginine or lysine.</text>
</comment>
<dbReference type="GO" id="GO:0008914">
    <property type="term" value="F:leucyl-tRNA--protein transferase activity"/>
    <property type="evidence" value="ECO:0007669"/>
    <property type="project" value="UniProtKB-UniRule"/>
</dbReference>
<dbReference type="GO" id="GO:0030163">
    <property type="term" value="P:protein catabolic process"/>
    <property type="evidence" value="ECO:0007669"/>
    <property type="project" value="UniProtKB-UniRule"/>
</dbReference>
<comment type="catalytic activity">
    <reaction evidence="1">
        <text>N-terminal L-lysyl-[protein] + L-leucyl-tRNA(Leu) = N-terminal L-leucyl-L-lysyl-[protein] + tRNA(Leu) + H(+)</text>
        <dbReference type="Rhea" id="RHEA:12340"/>
        <dbReference type="Rhea" id="RHEA-COMP:9613"/>
        <dbReference type="Rhea" id="RHEA-COMP:9622"/>
        <dbReference type="Rhea" id="RHEA-COMP:12670"/>
        <dbReference type="Rhea" id="RHEA-COMP:12671"/>
        <dbReference type="ChEBI" id="CHEBI:15378"/>
        <dbReference type="ChEBI" id="CHEBI:65249"/>
        <dbReference type="ChEBI" id="CHEBI:78442"/>
        <dbReference type="ChEBI" id="CHEBI:78494"/>
        <dbReference type="ChEBI" id="CHEBI:133043"/>
        <dbReference type="EC" id="2.3.2.6"/>
    </reaction>
</comment>
<dbReference type="Gene3D" id="3.40.630.70">
    <property type="entry name" value="Leucyl/phenylalanyl-tRNA-protein transferase, C-terminal domain"/>
    <property type="match status" value="1"/>
</dbReference>
<keyword evidence="1 2" id="KW-0808">Transferase</keyword>
<keyword evidence="1" id="KW-0963">Cytoplasm</keyword>
<dbReference type="RefSeq" id="WP_086090432.1">
    <property type="nucleotide sequence ID" value="NZ_CP021112.1"/>
</dbReference>
<dbReference type="InterPro" id="IPR016181">
    <property type="entry name" value="Acyl_CoA_acyltransferase"/>
</dbReference>
<accession>A0A1W6ZXA8</accession>
<dbReference type="AlphaFoldDB" id="A0A1W6ZXA8"/>
<dbReference type="NCBIfam" id="TIGR00667">
    <property type="entry name" value="aat"/>
    <property type="match status" value="1"/>
</dbReference>